<evidence type="ECO:0008006" key="4">
    <source>
        <dbReference type="Google" id="ProtNLM"/>
    </source>
</evidence>
<evidence type="ECO:0000313" key="3">
    <source>
        <dbReference type="Proteomes" id="UP000829196"/>
    </source>
</evidence>
<sequence length="404" mass="44712">MAEQGSASSSSSQTAAALQPSSVSAAMADFTVPSPLKFLMSNLKLIAPNQLTSDNYHVWRLQIFQLFSANGFDGYLTGLTVKPDISVAETNPTEYKMWNLIEQNLVTALLSTISPAILPYILNLTSAREIWSTLELWLQPSNRSRVMQLKNELYHVQMKDLTMMQYLTKIKVLVDNIVSAGAHLDSEDIILHILNGLPPSYNPFKTAIRTSQLPITLDVLYSLLCSEEIHQQTEIQRDASLSSGNTALFSGRSSPTVRGRSNYRGSRGRGAPFRPNSNNRSNVTDQTRPTYQICEKSGHVAMNCWHRFNAEYNANPSVAAPKALLNSNVPNTSNEWILDSGASSHLTPDASNLQFPTAYTGSDTISTANGNSLPIQHTGQGILPLPESTRIENCEFRFRIYKRL</sequence>
<keyword evidence="3" id="KW-1185">Reference proteome</keyword>
<gene>
    <name evidence="2" type="ORF">KFK09_002373</name>
</gene>
<protein>
    <recommendedName>
        <fullName evidence="4">Retrovirus-related Pol polyprotein from transposon TNT 1-94</fullName>
    </recommendedName>
</protein>
<dbReference type="EMBL" id="JAGYWB010000003">
    <property type="protein sequence ID" value="KAI0526782.1"/>
    <property type="molecule type" value="Genomic_DNA"/>
</dbReference>
<reference evidence="2" key="1">
    <citation type="journal article" date="2022" name="Front. Genet.">
        <title>Chromosome-Scale Assembly of the Dendrobium nobile Genome Provides Insights Into the Molecular Mechanism of the Biosynthesis of the Medicinal Active Ingredient of Dendrobium.</title>
        <authorList>
            <person name="Xu Q."/>
            <person name="Niu S.-C."/>
            <person name="Li K.-L."/>
            <person name="Zheng P.-J."/>
            <person name="Zhang X.-J."/>
            <person name="Jia Y."/>
            <person name="Liu Y."/>
            <person name="Niu Y.-X."/>
            <person name="Yu L.-H."/>
            <person name="Chen D.-F."/>
            <person name="Zhang G.-Q."/>
        </authorList>
    </citation>
    <scope>NUCLEOTIDE SEQUENCE</scope>
    <source>
        <tissue evidence="2">Leaf</tissue>
    </source>
</reference>
<dbReference type="Proteomes" id="UP000829196">
    <property type="component" value="Unassembled WGS sequence"/>
</dbReference>
<feature type="compositionally biased region" description="Polar residues" evidence="1">
    <location>
        <begin position="246"/>
        <end position="256"/>
    </location>
</feature>
<organism evidence="2 3">
    <name type="scientific">Dendrobium nobile</name>
    <name type="common">Orchid</name>
    <dbReference type="NCBI Taxonomy" id="94219"/>
    <lineage>
        <taxon>Eukaryota</taxon>
        <taxon>Viridiplantae</taxon>
        <taxon>Streptophyta</taxon>
        <taxon>Embryophyta</taxon>
        <taxon>Tracheophyta</taxon>
        <taxon>Spermatophyta</taxon>
        <taxon>Magnoliopsida</taxon>
        <taxon>Liliopsida</taxon>
        <taxon>Asparagales</taxon>
        <taxon>Orchidaceae</taxon>
        <taxon>Epidendroideae</taxon>
        <taxon>Malaxideae</taxon>
        <taxon>Dendrobiinae</taxon>
        <taxon>Dendrobium</taxon>
    </lineage>
</organism>
<dbReference type="PANTHER" id="PTHR47481">
    <property type="match status" value="1"/>
</dbReference>
<proteinExistence type="predicted"/>
<dbReference type="AlphaFoldDB" id="A0A8T3C6L1"/>
<comment type="caution">
    <text evidence="2">The sequence shown here is derived from an EMBL/GenBank/DDBJ whole genome shotgun (WGS) entry which is preliminary data.</text>
</comment>
<dbReference type="OrthoDB" id="983538at2759"/>
<dbReference type="PANTHER" id="PTHR47481:SF22">
    <property type="entry name" value="RETROTRANSPOSON GAG DOMAIN-CONTAINING PROTEIN"/>
    <property type="match status" value="1"/>
</dbReference>
<feature type="compositionally biased region" description="Polar residues" evidence="1">
    <location>
        <begin position="275"/>
        <end position="289"/>
    </location>
</feature>
<evidence type="ECO:0000313" key="2">
    <source>
        <dbReference type="EMBL" id="KAI0526782.1"/>
    </source>
</evidence>
<feature type="region of interest" description="Disordered" evidence="1">
    <location>
        <begin position="246"/>
        <end position="289"/>
    </location>
</feature>
<evidence type="ECO:0000256" key="1">
    <source>
        <dbReference type="SAM" id="MobiDB-lite"/>
    </source>
</evidence>
<accession>A0A8T3C6L1</accession>
<dbReference type="Pfam" id="PF14223">
    <property type="entry name" value="Retrotran_gag_2"/>
    <property type="match status" value="1"/>
</dbReference>
<name>A0A8T3C6L1_DENNO</name>